<dbReference type="EMBL" id="JBBNAF010000001">
    <property type="protein sequence ID" value="KAK9168923.1"/>
    <property type="molecule type" value="Genomic_DNA"/>
</dbReference>
<dbReference type="Proteomes" id="UP001420932">
    <property type="component" value="Unassembled WGS sequence"/>
</dbReference>
<protein>
    <submittedName>
        <fullName evidence="1">Uncharacterized protein</fullName>
    </submittedName>
</protein>
<evidence type="ECO:0000313" key="1">
    <source>
        <dbReference type="EMBL" id="KAK9168923.1"/>
    </source>
</evidence>
<keyword evidence="2" id="KW-1185">Reference proteome</keyword>
<comment type="caution">
    <text evidence="1">The sequence shown here is derived from an EMBL/GenBank/DDBJ whole genome shotgun (WGS) entry which is preliminary data.</text>
</comment>
<sequence>MQNNTSRVLKKYGEIVGLSVCVKGCNITHQGYSRNTSSRFGIYEEMKMKVRTTICNFNVSGVGCAPPTVFIIVDEGSALLYYVEHAPPYAISIEHRATTTSSREKAGVQSEQWRSNDRVEAFHWVTHLNMRSNFPKLSYPTRLAPRYPSYNPISPRSLIFHSIISRLTDISLYESEKLYFDYAPSRIIHMSVVSQLLFLKKKFSTFKKLMQGMQVVYRFERGKKFRGFTCILSAQPLRICHYHIERDISGSLDMIGDNGQVHL</sequence>
<proteinExistence type="predicted"/>
<dbReference type="AlphaFoldDB" id="A0AAP0Q6R2"/>
<name>A0AAP0Q6R2_9MAGN</name>
<accession>A0AAP0Q6R2</accession>
<organism evidence="1 2">
    <name type="scientific">Stephania yunnanensis</name>
    <dbReference type="NCBI Taxonomy" id="152371"/>
    <lineage>
        <taxon>Eukaryota</taxon>
        <taxon>Viridiplantae</taxon>
        <taxon>Streptophyta</taxon>
        <taxon>Embryophyta</taxon>
        <taxon>Tracheophyta</taxon>
        <taxon>Spermatophyta</taxon>
        <taxon>Magnoliopsida</taxon>
        <taxon>Ranunculales</taxon>
        <taxon>Menispermaceae</taxon>
        <taxon>Menispermoideae</taxon>
        <taxon>Cissampelideae</taxon>
        <taxon>Stephania</taxon>
    </lineage>
</organism>
<evidence type="ECO:0000313" key="2">
    <source>
        <dbReference type="Proteomes" id="UP001420932"/>
    </source>
</evidence>
<reference evidence="1 2" key="1">
    <citation type="submission" date="2024-01" db="EMBL/GenBank/DDBJ databases">
        <title>Genome assemblies of Stephania.</title>
        <authorList>
            <person name="Yang L."/>
        </authorList>
    </citation>
    <scope>NUCLEOTIDE SEQUENCE [LARGE SCALE GENOMIC DNA]</scope>
    <source>
        <strain evidence="1">YNDBR</strain>
        <tissue evidence="1">Leaf</tissue>
    </source>
</reference>
<gene>
    <name evidence="1" type="ORF">Syun_001063</name>
</gene>